<protein>
    <submittedName>
        <fullName evidence="2">Uncharacterized protein</fullName>
    </submittedName>
</protein>
<dbReference type="AlphaFoldDB" id="A0A0N5B432"/>
<reference evidence="2" key="1">
    <citation type="submission" date="2017-02" db="UniProtKB">
        <authorList>
            <consortium name="WormBaseParasite"/>
        </authorList>
    </citation>
    <scope>IDENTIFICATION</scope>
</reference>
<name>A0A0N5B432_STREA</name>
<sequence>MSLTEAPYTGSIQSTYNYIFSSSPNDLIYDVQPYCVNMGWKKIADGVYEGASNANEGYSQIQNSQYCSELPDDMFTDDSLTYRNIINQNMRSSIQTLNASSHLKNNRKEWVFNEKKILKYL</sequence>
<evidence type="ECO:0000313" key="1">
    <source>
        <dbReference type="Proteomes" id="UP000046392"/>
    </source>
</evidence>
<evidence type="ECO:0000313" key="2">
    <source>
        <dbReference type="WBParaSite" id="SPAL_0000083450.1"/>
    </source>
</evidence>
<keyword evidence="1" id="KW-1185">Reference proteome</keyword>
<dbReference type="Proteomes" id="UP000046392">
    <property type="component" value="Unplaced"/>
</dbReference>
<dbReference type="WBParaSite" id="SPAL_0000083450.1">
    <property type="protein sequence ID" value="SPAL_0000083450.1"/>
    <property type="gene ID" value="SPAL_0000083450"/>
</dbReference>
<organism evidence="1 2">
    <name type="scientific">Strongyloides papillosus</name>
    <name type="common">Intestinal threadworm</name>
    <dbReference type="NCBI Taxonomy" id="174720"/>
    <lineage>
        <taxon>Eukaryota</taxon>
        <taxon>Metazoa</taxon>
        <taxon>Ecdysozoa</taxon>
        <taxon>Nematoda</taxon>
        <taxon>Chromadorea</taxon>
        <taxon>Rhabditida</taxon>
        <taxon>Tylenchina</taxon>
        <taxon>Panagrolaimomorpha</taxon>
        <taxon>Strongyloidoidea</taxon>
        <taxon>Strongyloididae</taxon>
        <taxon>Strongyloides</taxon>
    </lineage>
</organism>
<accession>A0A0N5B432</accession>
<proteinExistence type="predicted"/>